<accession>A0ABZ2NLX9</accession>
<protein>
    <recommendedName>
        <fullName evidence="3">Lipoprotein</fullName>
    </recommendedName>
</protein>
<organism evidence="1 2">
    <name type="scientific">Metabacillus sediminis</name>
    <dbReference type="NCBI Taxonomy" id="3117746"/>
    <lineage>
        <taxon>Bacteria</taxon>
        <taxon>Bacillati</taxon>
        <taxon>Bacillota</taxon>
        <taxon>Bacilli</taxon>
        <taxon>Bacillales</taxon>
        <taxon>Bacillaceae</taxon>
        <taxon>Metabacillus</taxon>
    </lineage>
</organism>
<evidence type="ECO:0000313" key="1">
    <source>
        <dbReference type="EMBL" id="WXB98524.1"/>
    </source>
</evidence>
<keyword evidence="2" id="KW-1185">Reference proteome</keyword>
<evidence type="ECO:0008006" key="3">
    <source>
        <dbReference type="Google" id="ProtNLM"/>
    </source>
</evidence>
<dbReference type="PROSITE" id="PS51257">
    <property type="entry name" value="PROKAR_LIPOPROTEIN"/>
    <property type="match status" value="1"/>
</dbReference>
<gene>
    <name evidence="1" type="ORF">WCV65_08640</name>
</gene>
<dbReference type="RefSeq" id="WP_338781618.1">
    <property type="nucleotide sequence ID" value="NZ_CP147407.1"/>
</dbReference>
<sequence>MEHLKGKRHMIRALLLASIFLLLAGCQITHSKEVVNKVPKSPESTMAVKDLSSGNEELVRYTTSGNIFSSGINNIDLSIEALYNRNTKKYVYLMKLRDLDPIHSDNKDAPNQYKILRITAGVKSDITTGQYIISASSPLFREGVDYKLEGTYLLFTSKQKFTGEQFMVESFLTNKETIGENETGVLTYRAYFESGKSSSYH</sequence>
<name>A0ABZ2NLX9_9BACI</name>
<dbReference type="EMBL" id="CP147407">
    <property type="protein sequence ID" value="WXB98524.1"/>
    <property type="molecule type" value="Genomic_DNA"/>
</dbReference>
<dbReference type="Proteomes" id="UP001377337">
    <property type="component" value="Chromosome"/>
</dbReference>
<evidence type="ECO:0000313" key="2">
    <source>
        <dbReference type="Proteomes" id="UP001377337"/>
    </source>
</evidence>
<proteinExistence type="predicted"/>
<reference evidence="1 2" key="1">
    <citation type="submission" date="2024-02" db="EMBL/GenBank/DDBJ databases">
        <title>Seven novel Bacillus-like species.</title>
        <authorList>
            <person name="Liu G."/>
        </authorList>
    </citation>
    <scope>NUCLEOTIDE SEQUENCE [LARGE SCALE GENOMIC DNA]</scope>
    <source>
        <strain evidence="1 2">FJAT-52054</strain>
    </source>
</reference>